<proteinExistence type="inferred from homology"/>
<gene>
    <name evidence="2" type="ORF">P9A14_00810</name>
</gene>
<dbReference type="PANTHER" id="PTHR43459:SF1">
    <property type="entry name" value="EG:BACN32G11.4 PROTEIN"/>
    <property type="match status" value="1"/>
</dbReference>
<name>A0AAX3T7D6_9ACTN</name>
<dbReference type="GO" id="GO:0003824">
    <property type="term" value="F:catalytic activity"/>
    <property type="evidence" value="ECO:0007669"/>
    <property type="project" value="UniProtKB-ARBA"/>
</dbReference>
<dbReference type="InterPro" id="IPR001753">
    <property type="entry name" value="Enoyl-CoA_hydra/iso"/>
</dbReference>
<dbReference type="Gene3D" id="3.90.226.10">
    <property type="entry name" value="2-enoyl-CoA Hydratase, Chain A, domain 1"/>
    <property type="match status" value="1"/>
</dbReference>
<organism evidence="2 3">
    <name type="scientific">Gordonia hongkongensis</name>
    <dbReference type="NCBI Taxonomy" id="1701090"/>
    <lineage>
        <taxon>Bacteria</taxon>
        <taxon>Bacillati</taxon>
        <taxon>Actinomycetota</taxon>
        <taxon>Actinomycetes</taxon>
        <taxon>Mycobacteriales</taxon>
        <taxon>Gordoniaceae</taxon>
        <taxon>Gordonia</taxon>
    </lineage>
</organism>
<dbReference type="InterPro" id="IPR029045">
    <property type="entry name" value="ClpP/crotonase-like_dom_sf"/>
</dbReference>
<dbReference type="PANTHER" id="PTHR43459">
    <property type="entry name" value="ENOYL-COA HYDRATASE"/>
    <property type="match status" value="1"/>
</dbReference>
<dbReference type="AlphaFoldDB" id="A0AAX3T7D6"/>
<sequence>MFERQQDIAGLALRLHGLRQPVIAAVNGPAAGGGLALVCASDIRIGSTSSVYAVGFIRAGFSACDIGVSWLLPRLVGTGRAHELMLTGRKFTAVEAERYGLLVELAEPDDLLERARATAGLILANPPLSVELTKAGMWAAVESDSFSATVEFENRQQMITAMTEDRGEATAAFLEKRAPRYRRR</sequence>
<evidence type="ECO:0000313" key="3">
    <source>
        <dbReference type="Proteomes" id="UP001213504"/>
    </source>
</evidence>
<dbReference type="Proteomes" id="UP001213504">
    <property type="component" value="Chromosome"/>
</dbReference>
<evidence type="ECO:0000313" key="2">
    <source>
        <dbReference type="EMBL" id="WFP25108.1"/>
    </source>
</evidence>
<protein>
    <submittedName>
        <fullName evidence="2">Enoyl-CoA hydratase-related protein</fullName>
    </submittedName>
</protein>
<dbReference type="EMBL" id="CP121270">
    <property type="protein sequence ID" value="WFP25108.1"/>
    <property type="molecule type" value="Genomic_DNA"/>
</dbReference>
<dbReference type="Gene3D" id="1.10.12.10">
    <property type="entry name" value="Lyase 2-enoyl-coa Hydratase, Chain A, domain 2"/>
    <property type="match status" value="1"/>
</dbReference>
<dbReference type="Pfam" id="PF00378">
    <property type="entry name" value="ECH_1"/>
    <property type="match status" value="1"/>
</dbReference>
<reference evidence="2" key="1">
    <citation type="submission" date="2023-04" db="EMBL/GenBank/DDBJ databases">
        <title>Complete genome sequence of a phthalic acid esters degrading bacterial strain.</title>
        <authorList>
            <person name="Weng L."/>
            <person name="Jia Y."/>
            <person name="Ren L."/>
        </authorList>
    </citation>
    <scope>NUCLEOTIDE SEQUENCE</scope>
    <source>
        <strain evidence="2">RL-LY01</strain>
    </source>
</reference>
<accession>A0AAX3T7D6</accession>
<comment type="similarity">
    <text evidence="1">Belongs to the enoyl-CoA hydratase/isomerase family.</text>
</comment>
<dbReference type="CDD" id="cd06558">
    <property type="entry name" value="crotonase-like"/>
    <property type="match status" value="1"/>
</dbReference>
<dbReference type="InterPro" id="IPR014748">
    <property type="entry name" value="Enoyl-CoA_hydra_C"/>
</dbReference>
<dbReference type="RefSeq" id="WP_278072532.1">
    <property type="nucleotide sequence ID" value="NZ_CP121270.1"/>
</dbReference>
<evidence type="ECO:0000256" key="1">
    <source>
        <dbReference type="ARBA" id="ARBA00005254"/>
    </source>
</evidence>
<dbReference type="SUPFAM" id="SSF52096">
    <property type="entry name" value="ClpP/crotonase"/>
    <property type="match status" value="1"/>
</dbReference>